<dbReference type="EMBL" id="JAROKS010000001">
    <property type="protein sequence ID" value="KAK1806723.1"/>
    <property type="molecule type" value="Genomic_DNA"/>
</dbReference>
<dbReference type="AlphaFoldDB" id="A0AAD8ZYS9"/>
<dbReference type="InterPro" id="IPR042178">
    <property type="entry name" value="Serpin_sf_1"/>
</dbReference>
<dbReference type="SUPFAM" id="SSF56574">
    <property type="entry name" value="Serpins"/>
    <property type="match status" value="1"/>
</dbReference>
<keyword evidence="1" id="KW-0646">Protease inhibitor</keyword>
<dbReference type="InterPro" id="IPR000215">
    <property type="entry name" value="Serpin_fam"/>
</dbReference>
<dbReference type="GO" id="GO:0005615">
    <property type="term" value="C:extracellular space"/>
    <property type="evidence" value="ECO:0007669"/>
    <property type="project" value="InterPro"/>
</dbReference>
<accession>A0AAD8ZYS9</accession>
<dbReference type="PANTHER" id="PTHR11461">
    <property type="entry name" value="SERINE PROTEASE INHIBITOR, SERPIN"/>
    <property type="match status" value="1"/>
</dbReference>
<protein>
    <recommendedName>
        <fullName evidence="3">Serpin domain-containing protein</fullName>
    </recommendedName>
</protein>
<reference evidence="4" key="1">
    <citation type="submission" date="2023-03" db="EMBL/GenBank/DDBJ databases">
        <title>Electrophorus voltai genome.</title>
        <authorList>
            <person name="Bian C."/>
        </authorList>
    </citation>
    <scope>NUCLEOTIDE SEQUENCE</scope>
    <source>
        <strain evidence="4">CB-2022</strain>
        <tissue evidence="4">Muscle</tissue>
    </source>
</reference>
<dbReference type="Gene3D" id="3.30.497.10">
    <property type="entry name" value="Antithrombin, subunit I, domain 2"/>
    <property type="match status" value="1"/>
</dbReference>
<evidence type="ECO:0000313" key="5">
    <source>
        <dbReference type="Proteomes" id="UP001239994"/>
    </source>
</evidence>
<feature type="non-terminal residue" evidence="4">
    <location>
        <position position="1"/>
    </location>
</feature>
<comment type="caution">
    <text evidence="4">The sequence shown here is derived from an EMBL/GenBank/DDBJ whole genome shotgun (WGS) entry which is preliminary data.</text>
</comment>
<evidence type="ECO:0000256" key="1">
    <source>
        <dbReference type="ARBA" id="ARBA00022690"/>
    </source>
</evidence>
<dbReference type="Pfam" id="PF00079">
    <property type="entry name" value="Serpin"/>
    <property type="match status" value="1"/>
</dbReference>
<dbReference type="PANTHER" id="PTHR11461:SF204">
    <property type="entry name" value="SERPIN B6"/>
    <property type="match status" value="1"/>
</dbReference>
<feature type="domain" description="Serpin" evidence="3">
    <location>
        <begin position="56"/>
        <end position="96"/>
    </location>
</feature>
<dbReference type="InterPro" id="IPR023796">
    <property type="entry name" value="Serpin_dom"/>
</dbReference>
<proteinExistence type="predicted"/>
<organism evidence="4 5">
    <name type="scientific">Electrophorus voltai</name>
    <dbReference type="NCBI Taxonomy" id="2609070"/>
    <lineage>
        <taxon>Eukaryota</taxon>
        <taxon>Metazoa</taxon>
        <taxon>Chordata</taxon>
        <taxon>Craniata</taxon>
        <taxon>Vertebrata</taxon>
        <taxon>Euteleostomi</taxon>
        <taxon>Actinopterygii</taxon>
        <taxon>Neopterygii</taxon>
        <taxon>Teleostei</taxon>
        <taxon>Ostariophysi</taxon>
        <taxon>Gymnotiformes</taxon>
        <taxon>Gymnotoidei</taxon>
        <taxon>Gymnotidae</taxon>
        <taxon>Electrophorus</taxon>
    </lineage>
</organism>
<sequence length="108" mass="12179">KKSRPLLAVGIVDSLTRLDLVNVTYLKGNWEKKFEGTATRELPFQLSKFAFSQLELVSMDMAAAFNTHKSDFSLMSPCDDLVLSKVVHKSFVEMNECNSPQLLHAILF</sequence>
<keyword evidence="2" id="KW-0722">Serine protease inhibitor</keyword>
<evidence type="ECO:0000313" key="4">
    <source>
        <dbReference type="EMBL" id="KAK1806723.1"/>
    </source>
</evidence>
<dbReference type="GO" id="GO:0004867">
    <property type="term" value="F:serine-type endopeptidase inhibitor activity"/>
    <property type="evidence" value="ECO:0007669"/>
    <property type="project" value="UniProtKB-KW"/>
</dbReference>
<name>A0AAD8ZYS9_9TELE</name>
<keyword evidence="5" id="KW-1185">Reference proteome</keyword>
<dbReference type="Proteomes" id="UP001239994">
    <property type="component" value="Unassembled WGS sequence"/>
</dbReference>
<gene>
    <name evidence="4" type="ORF">P4O66_005221</name>
</gene>
<evidence type="ECO:0000256" key="2">
    <source>
        <dbReference type="ARBA" id="ARBA00022900"/>
    </source>
</evidence>
<dbReference type="InterPro" id="IPR036186">
    <property type="entry name" value="Serpin_sf"/>
</dbReference>
<feature type="non-terminal residue" evidence="4">
    <location>
        <position position="108"/>
    </location>
</feature>
<evidence type="ECO:0000259" key="3">
    <source>
        <dbReference type="Pfam" id="PF00079"/>
    </source>
</evidence>